<keyword evidence="2" id="KW-1003">Cell membrane</keyword>
<gene>
    <name evidence="7" type="ORF">BEN30_06305</name>
</gene>
<name>A0A1E5Q9X3_9PROT</name>
<dbReference type="GO" id="GO:0043190">
    <property type="term" value="C:ATP-binding cassette (ABC) transporter complex"/>
    <property type="evidence" value="ECO:0007669"/>
    <property type="project" value="InterPro"/>
</dbReference>
<keyword evidence="5 6" id="KW-0472">Membrane</keyword>
<evidence type="ECO:0000256" key="6">
    <source>
        <dbReference type="SAM" id="Phobius"/>
    </source>
</evidence>
<feature type="transmembrane region" description="Helical" evidence="6">
    <location>
        <begin position="96"/>
        <end position="117"/>
    </location>
</feature>
<evidence type="ECO:0000313" key="8">
    <source>
        <dbReference type="Proteomes" id="UP000095347"/>
    </source>
</evidence>
<dbReference type="PANTHER" id="PTHR33529:SF2">
    <property type="entry name" value="LIPOPOLYSACCHARIDE EXPORT SYSTEM PERMEASE PROTEIN LPTG"/>
    <property type="match status" value="1"/>
</dbReference>
<feature type="transmembrane region" description="Helical" evidence="6">
    <location>
        <begin position="15"/>
        <end position="36"/>
    </location>
</feature>
<sequence length="366" mass="40615">MKLSGTLSLYIGRNFLLSFLAFFVGLLTLVFLLDFIELLRRASSKPEVTFWIISQMALLKLPHMGQLLFPFAALFGGMSAFWRLSRSQELAVTRAAGISVWQFILPALILAMALGVFKIAAFNPLSSATLSRFQTMEAIFLKGQKSVLAISDNGLWLRQGTAEGHAVVHAINLLQQGDQVTLQHTITYLFQGQDTFIGRIDAERAVLGDGFWRMENAWVNSPEAPPEHLSEYWLETDLTLTKIQDNFAAPETMSFWKLPEFIKTLEEAGFSAIRHRLQWHSLLATPLLMCAMVLIAATFTLRHARRGATTFVIASGVFTGFILYFFSDVVFALGLSDSIPVTLAAWAPSGVASMLGLAMLFHLEDG</sequence>
<feature type="transmembrane region" description="Helical" evidence="6">
    <location>
        <begin position="282"/>
        <end position="301"/>
    </location>
</feature>
<dbReference type="AlphaFoldDB" id="A0A1E5Q9X3"/>
<evidence type="ECO:0000313" key="7">
    <source>
        <dbReference type="EMBL" id="OEJ68533.1"/>
    </source>
</evidence>
<proteinExistence type="predicted"/>
<evidence type="ECO:0000256" key="1">
    <source>
        <dbReference type="ARBA" id="ARBA00004651"/>
    </source>
</evidence>
<organism evidence="7 8">
    <name type="scientific">Magnetovibrio blakemorei</name>
    <dbReference type="NCBI Taxonomy" id="28181"/>
    <lineage>
        <taxon>Bacteria</taxon>
        <taxon>Pseudomonadati</taxon>
        <taxon>Pseudomonadota</taxon>
        <taxon>Alphaproteobacteria</taxon>
        <taxon>Rhodospirillales</taxon>
        <taxon>Magnetovibrionaceae</taxon>
        <taxon>Magnetovibrio</taxon>
    </lineage>
</organism>
<keyword evidence="8" id="KW-1185">Reference proteome</keyword>
<feature type="transmembrane region" description="Helical" evidence="6">
    <location>
        <begin position="67"/>
        <end position="84"/>
    </location>
</feature>
<feature type="transmembrane region" description="Helical" evidence="6">
    <location>
        <begin position="343"/>
        <end position="363"/>
    </location>
</feature>
<comment type="subcellular location">
    <subcellularLocation>
        <location evidence="1">Cell membrane</location>
        <topology evidence="1">Multi-pass membrane protein</topology>
    </subcellularLocation>
</comment>
<evidence type="ECO:0000256" key="5">
    <source>
        <dbReference type="ARBA" id="ARBA00023136"/>
    </source>
</evidence>
<evidence type="ECO:0000256" key="2">
    <source>
        <dbReference type="ARBA" id="ARBA00022475"/>
    </source>
</evidence>
<keyword evidence="3 6" id="KW-0812">Transmembrane</keyword>
<dbReference type="STRING" id="28181.BEN30_06305"/>
<dbReference type="GO" id="GO:0055085">
    <property type="term" value="P:transmembrane transport"/>
    <property type="evidence" value="ECO:0007669"/>
    <property type="project" value="InterPro"/>
</dbReference>
<accession>A0A1E5Q9X3</accession>
<reference evidence="8" key="1">
    <citation type="submission" date="2016-07" db="EMBL/GenBank/DDBJ databases">
        <authorList>
            <person name="Florea S."/>
            <person name="Webb J.S."/>
            <person name="Jaromczyk J."/>
            <person name="Schardl C.L."/>
        </authorList>
    </citation>
    <scope>NUCLEOTIDE SEQUENCE [LARGE SCALE GENOMIC DNA]</scope>
    <source>
        <strain evidence="8">MV-1</strain>
    </source>
</reference>
<protein>
    <submittedName>
        <fullName evidence="7">LPS export ABC transporter permease LptG</fullName>
    </submittedName>
</protein>
<feature type="transmembrane region" description="Helical" evidence="6">
    <location>
        <begin position="307"/>
        <end position="331"/>
    </location>
</feature>
<dbReference type="OrthoDB" id="9798468at2"/>
<dbReference type="InterPro" id="IPR005495">
    <property type="entry name" value="LptG/LptF_permease"/>
</dbReference>
<dbReference type="NCBIfam" id="TIGR04408">
    <property type="entry name" value="LptG_lptG"/>
    <property type="match status" value="1"/>
</dbReference>
<dbReference type="GO" id="GO:0015920">
    <property type="term" value="P:lipopolysaccharide transport"/>
    <property type="evidence" value="ECO:0007669"/>
    <property type="project" value="TreeGrafter"/>
</dbReference>
<dbReference type="EMBL" id="MCGG01000013">
    <property type="protein sequence ID" value="OEJ68533.1"/>
    <property type="molecule type" value="Genomic_DNA"/>
</dbReference>
<dbReference type="RefSeq" id="WP_069957196.1">
    <property type="nucleotide sequence ID" value="NZ_MCGG01000013.1"/>
</dbReference>
<keyword evidence="4 6" id="KW-1133">Transmembrane helix</keyword>
<dbReference type="PANTHER" id="PTHR33529">
    <property type="entry name" value="SLR0882 PROTEIN-RELATED"/>
    <property type="match status" value="1"/>
</dbReference>
<dbReference type="InterPro" id="IPR030923">
    <property type="entry name" value="LptG"/>
</dbReference>
<evidence type="ECO:0000256" key="4">
    <source>
        <dbReference type="ARBA" id="ARBA00022989"/>
    </source>
</evidence>
<dbReference type="Pfam" id="PF03739">
    <property type="entry name" value="LptF_LptG"/>
    <property type="match status" value="1"/>
</dbReference>
<dbReference type="Proteomes" id="UP000095347">
    <property type="component" value="Unassembled WGS sequence"/>
</dbReference>
<evidence type="ECO:0000256" key="3">
    <source>
        <dbReference type="ARBA" id="ARBA00022692"/>
    </source>
</evidence>
<comment type="caution">
    <text evidence="7">The sequence shown here is derived from an EMBL/GenBank/DDBJ whole genome shotgun (WGS) entry which is preliminary data.</text>
</comment>